<dbReference type="Gene3D" id="2.60.120.260">
    <property type="entry name" value="Galactose-binding domain-like"/>
    <property type="match status" value="4"/>
</dbReference>
<dbReference type="InterPro" id="IPR013783">
    <property type="entry name" value="Ig-like_fold"/>
</dbReference>
<dbReference type="Gene3D" id="2.60.40.10">
    <property type="entry name" value="Immunoglobulins"/>
    <property type="match status" value="5"/>
</dbReference>
<dbReference type="InterPro" id="IPR018247">
    <property type="entry name" value="EF_Hand_1_Ca_BS"/>
</dbReference>
<feature type="domain" description="Fibronectin type-III" evidence="4">
    <location>
        <begin position="1808"/>
        <end position="1899"/>
    </location>
</feature>
<dbReference type="SMART" id="SM00060">
    <property type="entry name" value="FN3"/>
    <property type="match status" value="4"/>
</dbReference>
<feature type="compositionally biased region" description="Basic and acidic residues" evidence="2">
    <location>
        <begin position="3356"/>
        <end position="3375"/>
    </location>
</feature>
<dbReference type="Pfam" id="PF19081">
    <property type="entry name" value="Ig_7"/>
    <property type="match status" value="1"/>
</dbReference>
<keyword evidence="3" id="KW-0472">Membrane</keyword>
<feature type="region of interest" description="Disordered" evidence="2">
    <location>
        <begin position="1278"/>
        <end position="1303"/>
    </location>
</feature>
<dbReference type="InterPro" id="IPR050964">
    <property type="entry name" value="Striated_Muscle_Regulatory"/>
</dbReference>
<feature type="domain" description="Fibronectin type-III" evidence="4">
    <location>
        <begin position="1296"/>
        <end position="1387"/>
    </location>
</feature>
<evidence type="ECO:0000256" key="2">
    <source>
        <dbReference type="SAM" id="MobiDB-lite"/>
    </source>
</evidence>
<dbReference type="InterPro" id="IPR036452">
    <property type="entry name" value="Ribo_hydro-like"/>
</dbReference>
<feature type="transmembrane region" description="Helical" evidence="3">
    <location>
        <begin position="21"/>
        <end position="43"/>
    </location>
</feature>
<accession>A0ABT8KRN5</accession>
<dbReference type="InterPro" id="IPR036116">
    <property type="entry name" value="FN3_sf"/>
</dbReference>
<evidence type="ECO:0000313" key="6">
    <source>
        <dbReference type="Proteomes" id="UP001172082"/>
    </source>
</evidence>
<keyword evidence="3" id="KW-1133">Transmembrane helix</keyword>
<dbReference type="InterPro" id="IPR045619">
    <property type="entry name" value="DUF6443"/>
</dbReference>
<protein>
    <submittedName>
        <fullName evidence="5">DUF1593 domain-containing protein</fullName>
    </submittedName>
</protein>
<proteinExistence type="predicted"/>
<reference evidence="5" key="1">
    <citation type="submission" date="2023-06" db="EMBL/GenBank/DDBJ databases">
        <title>Genomic of Parafulvivirga corallium.</title>
        <authorList>
            <person name="Wang G."/>
        </authorList>
    </citation>
    <scope>NUCLEOTIDE SEQUENCE</scope>
    <source>
        <strain evidence="5">BMA10</strain>
    </source>
</reference>
<dbReference type="Pfam" id="PF20041">
    <property type="entry name" value="DUF6443"/>
    <property type="match status" value="1"/>
</dbReference>
<gene>
    <name evidence="5" type="ORF">QQ008_16965</name>
</gene>
<dbReference type="PANTHER" id="PTHR13817">
    <property type="entry name" value="TITIN"/>
    <property type="match status" value="1"/>
</dbReference>
<dbReference type="InterPro" id="IPR048527">
    <property type="entry name" value="Sde182_C"/>
</dbReference>
<name>A0ABT8KRN5_9BACT</name>
<sequence length="3512" mass="382658">MKEIYNHKKYVRVVKRKYMECLRTFLSAEMVSYLTLVLIPLGITQTVLGQGSGNCDTMTGDISGSTTAAYNSTVTYNLTVTSGAVCDIYDWIVTGGTKHAGSTNTQVTVTWNQQGQGSIEYYHAFFTVPIDFHTVTITGCPAVPSVPVVSNNNCGPKILTRGSPPSGETWYWQGTNANGTSTTDAATTYSAGTSGTYYLRAQDNTTQCWSDAVSVSVTVNPTAPPPTPNVTDATVCYLGSHTLTASWNSGQTPTGGSFNWYTLSNGGNPFHSGSSYAFTGTLTTTYYVSATLDGCESARVPVTATVRQVLDGGKIISDRSICGNISPGTLYSGLLASGGTASYNYQWEKKEGAGSWTTISGATGEDHTPTTPSTNTIYRRKTTDNGGCGTKYSNEVTITVLNCSDQDVNHVVTSSFLVPVINENALPIDVNSVNKKTGYFDGLGRPVQTVIYRGSPAEKDVVQVVEYDVFGRQEFEYLPYVSTENTGNYKTNPISNAGNYTGSAHYNFYNSTPGVATDSDPYAKKKFEASPLNRVLEQGAPGTAWQPKAGATDYTGNTIKFSYEVNNTNAHGAIRLWTISAGLPTTTSSYAAGELTVLVTEDEEGNHTREYTDKLGRTILKQVQSGTNAYYDTYYVYDDFGNLRFVFPPEASEQIGSSYSPSNLQDAIIDDYAFYYKYDERQWMVEKKVPGADVVYLVYDQWDRLVLTQDGNQRGNNQWSFTKYDVLNRPIVTGVYTDTRSFSAIETDVEDEGIRFETATNTAEGYTLDSTYPTNQDGSQRTYLTITYYDDYSFLSYTGWDAEGHTFSFAPDFDYTASSDLETVKGQVTGSKTKVLGTDRWLNSVTYYDDRYRVIQTITENYVDGTDKVTNTYFFPGWLKESKQTHTSGTAYGSENLETTMSYAYDHAGRLETVHHQITGQNKILMTSNSYNELGELIEKDLHSENLTTHSFMQSVDYRYNIRGWLTQINNSNLDQTGINAGDEVADYFGMELFYNEQPDNLPAGSVLGSNFSLPSFDPAHLLKDGQPKPVIGLNFPKQPTPNIPNVKTPPSVKPEFNIDFGKGVRKGVGFNNRKLNLDIDPNSLPDLKIDFEVNAEELLASNENLFLPRINSTDDIDNEKNKVRNDSPLLLDEIWLEAECGIVGSTWQTNTDGSPSNGEYVQVDNNLYSQSSAPTSTNDRITYTFDVNSAGNYIIWGRVITVDGFEDSFWVRVDNGNWIKWNSINHNTSWHWDEVHDNDNSNQVVNFNLSAGSHTLDIAYRDGGTKLDKIYVTNTGNTPSSSGGSASNCSTPPAPPSSLTATAASSSQIDLTWVDGSSTETGFEIERSTGNNSSFTLITTTAANATSYNDTGLTSGTIYYYRIRAIDASTQSTYSNEANATTTANGGVELWLEAECGTIGSTWQTNADAAASNGDYVKVADNLYSQASAPTGVNDRVSYSFNVSETGTYRIWGRVIAVDGWEDSFWVRIDNGTWIKWNNIDNSSSWLWDEVHDNDNSNQVVDFSLSAGSHTLDLAYRDGGAQLDKLYITNTGNTPSGTGGSSTNCSGGLTAPGSLTGTVASATQIDLSWVDESSAETGFEIERSVGDNSSFTLLTTTAANAISYNDTGLTSGTTYYYRVRAVDASTQSAYSNEASATPFQPGTSELWLEPECGTVGSLWQVVSDASASNDSYTKVIDGNSSLVNPPTASSDHIRVSFNITETGTYNLWGRVITPTDSDDSFWIRMDGGTWIKWNDLGIHASWDWLQVYDNDNNNQVMQYSLSVGAHYFDVAYREDGAQLDKFYLTNTTNTPSGTGTTATNCSGGLTPPSSLTATVASATQIDLSWVDESSAETGFEIERSVGDNSSFILLTTTAANATSYNDTGLTNGTTYYYRVRAVDASSQSAYSNETNAAPFQPGASELWLEPECGTVGSLWQVVSDASASNGSYTKVIDGNSSFVNPPTASSDHIRVSFNITETGTYNLWGRVITPTDSDDSFWIRMDGGTWIKWNDLGIHTSWDWLQVYDNDNNNQVMQYSLSAGAHYFDVAYREDGAQLDKFYLTNTTNTPSGTGTAASNCSGSGPLPFVTITTLDANAYEAGQDAGTIRFSRNDTAGDLTINYTTGGSASSADYQESLSGSVTIPSGSLSTSLTISATDDSQSEDLEVLTFTVSTSSNYIIDGRNNTSIAIIDNDQASTKARVLILTDAGPAATSDPDDLQSLVRALIYTDQYDLEGIVVTTSYWTTEYNNNGAQIDMTPAAGILQAYEDDFSNLSQHTSGLLDPAYVWSVFKKGNDDVDNDDIIGMDDVGTGLNSEGSDFIISAVDNPDPRPLNILIWGGANTLAQTIQDVAASRTQAELDAFIAKMVVHESSGQDDAGAYVAKNYSAISWIRNVMQHRGIGYFKNPAWDPPGQGGPDNFNYQWVQDNIEGHGNLGTAYPDEANGVNEGDTPTLLWAFRNGLNGYEKNSWGSWGGRFTDDKVLGTQNGTDPPRSGWVQLRQKEEYLAPFEMYIEASDTWYWEGGNVTYTDNDLAPLFRWREQYQNDFAARMDWAASGTYASANHNPVVHINGDATKNAIHISAAAGATVSLDAAGTTDPDANTLTYTWWAYEEPGTYSGSTNLDQAIASPAQSLTNFTIPSDGQTGETIHVILTVKDNGSPALYSNRRVVITIGTGGIPAPTNLVATSNAVKQISLTWTDPSSDETGFVIEMSNASIGGFVELATVLANTTSYSHMDLNPGQTVYYRVKTRTASGDSDPSNVASAQTLTVVSADNDFNFRAQYNGNISAIKWKTQAGFEPKEKIYLYEYDKLNRLTSAWNADRTSSGASWANIGSHSVHNISYDANGNIETLNRQAMGTQIEAIDALVYTYSGNQLMRVADDSFHKSGFNDGHLVGDDYDYDANGNMTKDENKGITSIEYNILNLPQRIIFDNGNEILYTYDAAGTKLRKEVIEGATTTITDYVSGVHYTKVNSETGALQFAQTHEGRVVKEDNGAYTYEYNLTDHLGNVRATFTTDQSDDVYQATMEDVNASTESQYFQNITGTTSPGSHGGTKVARLDKTNPMGPAISLEVRAGDIINIETWAYYEFNSGYGTALDQASIIAAIAGAFGGINGVAGEAGAIFNGVESGFGLYGFGGSTGSDTKPFAHLNYLLFDKNYVPEGGGFLSVPEGAYFNSTRMAFNPIQIEKDGYIYVYLNNSSDSDNPVDFDDLTITHTQSPVVSSDDYYPFGLTFNSAQKIGGVDQRYKFNGVELNPMTSTYETLFRGYDPALGRFMQIDPLAEFLPGINPYQFGFNNPIGFNDPDGLKPDPFTKLIRKIRLGIKRLGQRLAGDKNPQTVIKIKGGTQGARKRGKKKSGGSNGNTSPSRQSSSFDLPDIPKPDVKFSKIERPLRETEDLPTPVDRPPLKVHGEDFDAGTDFDITFGIFGSSDPKLKNKTTLNNYLSPIADALKFDTKLGVTIEIKTNLSLTDSKGNPIFVDLGKTLSVESLLNQRGSAIQIALIKLGVDPAQVVYRFVPKSTTNSIRLKIRDNK</sequence>
<feature type="region of interest" description="Disordered" evidence="2">
    <location>
        <begin position="3313"/>
        <end position="3386"/>
    </location>
</feature>
<feature type="compositionally biased region" description="Polar residues" evidence="2">
    <location>
        <begin position="3343"/>
        <end position="3352"/>
    </location>
</feature>
<comment type="caution">
    <text evidence="5">The sequence shown here is derived from an EMBL/GenBank/DDBJ whole genome shotgun (WGS) entry which is preliminary data.</text>
</comment>
<dbReference type="EMBL" id="JAUJEA010000006">
    <property type="protein sequence ID" value="MDN5203083.1"/>
    <property type="molecule type" value="Genomic_DNA"/>
</dbReference>
<dbReference type="InterPro" id="IPR011483">
    <property type="entry name" value="Sde182_NH-like"/>
</dbReference>
<keyword evidence="1" id="KW-0677">Repeat</keyword>
<dbReference type="PROSITE" id="PS00018">
    <property type="entry name" value="EF_HAND_1"/>
    <property type="match status" value="1"/>
</dbReference>
<dbReference type="Proteomes" id="UP001172082">
    <property type="component" value="Unassembled WGS sequence"/>
</dbReference>
<dbReference type="NCBIfam" id="TIGR03696">
    <property type="entry name" value="Rhs_assc_core"/>
    <property type="match status" value="1"/>
</dbReference>
<keyword evidence="3" id="KW-0812">Transmembrane</keyword>
<evidence type="ECO:0000256" key="3">
    <source>
        <dbReference type="SAM" id="Phobius"/>
    </source>
</evidence>
<dbReference type="Gene3D" id="2.180.10.10">
    <property type="entry name" value="RHS repeat-associated core"/>
    <property type="match status" value="2"/>
</dbReference>
<dbReference type="Pfam" id="PF21027">
    <property type="entry name" value="Sde0182_C"/>
    <property type="match status" value="1"/>
</dbReference>
<dbReference type="CDD" id="cd02795">
    <property type="entry name" value="CBM6-CBM35-CBM36_like"/>
    <property type="match status" value="2"/>
</dbReference>
<dbReference type="PANTHER" id="PTHR13817:SF151">
    <property type="entry name" value="TITIN"/>
    <property type="match status" value="1"/>
</dbReference>
<dbReference type="Pfam" id="PF07632">
    <property type="entry name" value="Sde182_NH-like"/>
    <property type="match status" value="1"/>
</dbReference>
<dbReference type="InterPro" id="IPR038081">
    <property type="entry name" value="CalX-like_sf"/>
</dbReference>
<dbReference type="CDD" id="cd00063">
    <property type="entry name" value="FN3"/>
    <property type="match status" value="4"/>
</dbReference>
<dbReference type="Gene3D" id="3.90.245.10">
    <property type="entry name" value="Ribonucleoside hydrolase-like"/>
    <property type="match status" value="1"/>
</dbReference>
<dbReference type="Pfam" id="PF00041">
    <property type="entry name" value="fn3"/>
    <property type="match status" value="4"/>
</dbReference>
<dbReference type="InterPro" id="IPR003961">
    <property type="entry name" value="FN3_dom"/>
</dbReference>
<keyword evidence="6" id="KW-1185">Reference proteome</keyword>
<dbReference type="Gene3D" id="2.60.40.2030">
    <property type="match status" value="1"/>
</dbReference>
<dbReference type="InterPro" id="IPR044023">
    <property type="entry name" value="Ig_7"/>
</dbReference>
<dbReference type="SUPFAM" id="SSF49265">
    <property type="entry name" value="Fibronectin type III"/>
    <property type="match status" value="3"/>
</dbReference>
<organism evidence="5 6">
    <name type="scientific">Splendidivirga corallicola</name>
    <dbReference type="NCBI Taxonomy" id="3051826"/>
    <lineage>
        <taxon>Bacteria</taxon>
        <taxon>Pseudomonadati</taxon>
        <taxon>Bacteroidota</taxon>
        <taxon>Cytophagia</taxon>
        <taxon>Cytophagales</taxon>
        <taxon>Splendidivirgaceae</taxon>
        <taxon>Splendidivirga</taxon>
    </lineage>
</organism>
<feature type="domain" description="Fibronectin type-III" evidence="4">
    <location>
        <begin position="1552"/>
        <end position="1643"/>
    </location>
</feature>
<dbReference type="InterPro" id="IPR022385">
    <property type="entry name" value="Rhs_assc_core"/>
</dbReference>
<dbReference type="PROSITE" id="PS50853">
    <property type="entry name" value="FN3"/>
    <property type="match status" value="4"/>
</dbReference>
<dbReference type="RefSeq" id="WP_346753105.1">
    <property type="nucleotide sequence ID" value="NZ_JAUJEA010000006.1"/>
</dbReference>
<feature type="domain" description="Fibronectin type-III" evidence="4">
    <location>
        <begin position="2659"/>
        <end position="2749"/>
    </location>
</feature>
<dbReference type="SUPFAM" id="SSF141072">
    <property type="entry name" value="CalX-like"/>
    <property type="match status" value="1"/>
</dbReference>
<feature type="region of interest" description="Disordered" evidence="2">
    <location>
        <begin position="359"/>
        <end position="379"/>
    </location>
</feature>
<evidence type="ECO:0000256" key="1">
    <source>
        <dbReference type="ARBA" id="ARBA00022737"/>
    </source>
</evidence>
<evidence type="ECO:0000313" key="5">
    <source>
        <dbReference type="EMBL" id="MDN5203083.1"/>
    </source>
</evidence>
<evidence type="ECO:0000259" key="4">
    <source>
        <dbReference type="PROSITE" id="PS50853"/>
    </source>
</evidence>